<feature type="transmembrane region" description="Helical" evidence="12">
    <location>
        <begin position="285"/>
        <end position="306"/>
    </location>
</feature>
<dbReference type="InterPro" id="IPR013013">
    <property type="entry name" value="PTS_EIIC_1"/>
</dbReference>
<reference evidence="15 17" key="1">
    <citation type="submission" date="2014-08" db="EMBL/GenBank/DDBJ databases">
        <title>Clostridium innocuum, an unnegligible vancomycin-resistant pathogen causing extra-intestinal infections.</title>
        <authorList>
            <person name="Feng Y."/>
            <person name="Chiu C.-H."/>
        </authorList>
    </citation>
    <scope>NUCLEOTIDE SEQUENCE [LARGE SCALE GENOMIC DNA]</scope>
    <source>
        <strain evidence="15 17">AN88</strain>
    </source>
</reference>
<dbReference type="Proteomes" id="UP000503330">
    <property type="component" value="Chromosome"/>
</dbReference>
<dbReference type="InterPro" id="IPR050558">
    <property type="entry name" value="PTS_Sugar-Specific_Components"/>
</dbReference>
<dbReference type="InterPro" id="IPR003352">
    <property type="entry name" value="PTS_EIIC"/>
</dbReference>
<feature type="active site" description="Phosphocysteine intermediate; for EIIB activity" evidence="11">
    <location>
        <position position="27"/>
    </location>
</feature>
<dbReference type="InterPro" id="IPR001996">
    <property type="entry name" value="PTS_IIB_1"/>
</dbReference>
<keyword evidence="6" id="KW-0598">Phosphotransferase system</keyword>
<keyword evidence="7 12" id="KW-0812">Transmembrane</keyword>
<evidence type="ECO:0000313" key="18">
    <source>
        <dbReference type="Proteomes" id="UP000503330"/>
    </source>
</evidence>
<gene>
    <name evidence="15" type="ORF">CIAN88_12105</name>
    <name evidence="16" type="ORF">G4D54_04295</name>
</gene>
<dbReference type="InterPro" id="IPR036878">
    <property type="entry name" value="Glu_permease_IIB"/>
</dbReference>
<accession>A0A099I7Q5</accession>
<dbReference type="RefSeq" id="WP_008727002.1">
    <property type="nucleotide sequence ID" value="NZ_BAAACC010000039.1"/>
</dbReference>
<evidence type="ECO:0000259" key="14">
    <source>
        <dbReference type="PROSITE" id="PS51103"/>
    </source>
</evidence>
<dbReference type="GeneID" id="61924730"/>
<keyword evidence="5 15" id="KW-0808">Transferase</keyword>
<feature type="transmembrane region" description="Helical" evidence="12">
    <location>
        <begin position="431"/>
        <end position="453"/>
    </location>
</feature>
<name>A0A099I7Q5_CLOIN</name>
<keyword evidence="8" id="KW-0418">Kinase</keyword>
<organism evidence="15 17">
    <name type="scientific">Clostridium innocuum</name>
    <dbReference type="NCBI Taxonomy" id="1522"/>
    <lineage>
        <taxon>Bacteria</taxon>
        <taxon>Bacillati</taxon>
        <taxon>Bacillota</taxon>
        <taxon>Clostridia</taxon>
        <taxon>Eubacteriales</taxon>
        <taxon>Clostridiaceae</taxon>
        <taxon>Clostridium</taxon>
    </lineage>
</organism>
<evidence type="ECO:0000256" key="3">
    <source>
        <dbReference type="ARBA" id="ARBA00022475"/>
    </source>
</evidence>
<dbReference type="GO" id="GO:0008982">
    <property type="term" value="F:protein-N(PI)-phosphohistidine-sugar phosphotransferase activity"/>
    <property type="evidence" value="ECO:0007669"/>
    <property type="project" value="InterPro"/>
</dbReference>
<dbReference type="Pfam" id="PF02378">
    <property type="entry name" value="PTS_EIIC"/>
    <property type="match status" value="1"/>
</dbReference>
<keyword evidence="10 12" id="KW-0472">Membrane</keyword>
<dbReference type="SUPFAM" id="SSF55604">
    <property type="entry name" value="Glucose permease domain IIB"/>
    <property type="match status" value="1"/>
</dbReference>
<dbReference type="EMBL" id="JQIF01000050">
    <property type="protein sequence ID" value="KGJ52893.1"/>
    <property type="molecule type" value="Genomic_DNA"/>
</dbReference>
<evidence type="ECO:0000313" key="17">
    <source>
        <dbReference type="Proteomes" id="UP000030008"/>
    </source>
</evidence>
<evidence type="ECO:0000256" key="4">
    <source>
        <dbReference type="ARBA" id="ARBA00022597"/>
    </source>
</evidence>
<evidence type="ECO:0000256" key="1">
    <source>
        <dbReference type="ARBA" id="ARBA00004651"/>
    </source>
</evidence>
<dbReference type="EMBL" id="CP048838">
    <property type="protein sequence ID" value="QJA01696.1"/>
    <property type="molecule type" value="Genomic_DNA"/>
</dbReference>
<keyword evidence="9 12" id="KW-1133">Transmembrane helix</keyword>
<dbReference type="PROSITE" id="PS51098">
    <property type="entry name" value="PTS_EIIB_TYPE_1"/>
    <property type="match status" value="1"/>
</dbReference>
<dbReference type="Gene3D" id="3.30.1360.60">
    <property type="entry name" value="Glucose permease domain IIB"/>
    <property type="match status" value="1"/>
</dbReference>
<dbReference type="CDD" id="cd00212">
    <property type="entry name" value="PTS_IIB_glc"/>
    <property type="match status" value="1"/>
</dbReference>
<dbReference type="PANTHER" id="PTHR30175">
    <property type="entry name" value="PHOSPHOTRANSFERASE SYSTEM TRANSPORT PROTEIN"/>
    <property type="match status" value="1"/>
</dbReference>
<evidence type="ECO:0000256" key="5">
    <source>
        <dbReference type="ARBA" id="ARBA00022679"/>
    </source>
</evidence>
<dbReference type="InterPro" id="IPR018113">
    <property type="entry name" value="PTrfase_EIIB_Cys"/>
</dbReference>
<keyword evidence="3" id="KW-1003">Cell membrane</keyword>
<evidence type="ECO:0000256" key="12">
    <source>
        <dbReference type="SAM" id="Phobius"/>
    </source>
</evidence>
<evidence type="ECO:0000256" key="8">
    <source>
        <dbReference type="ARBA" id="ARBA00022777"/>
    </source>
</evidence>
<dbReference type="GO" id="GO:0009401">
    <property type="term" value="P:phosphoenolpyruvate-dependent sugar phosphotransferase system"/>
    <property type="evidence" value="ECO:0007669"/>
    <property type="project" value="UniProtKB-KW"/>
</dbReference>
<evidence type="ECO:0000256" key="11">
    <source>
        <dbReference type="PROSITE-ProRule" id="PRU00421"/>
    </source>
</evidence>
<sequence length="461" mass="49368">MAKYTEMAKGVLTNVGGIENITFVEHCATRLRIHYKSKNKVNVEALKTVDRVVGLVEKAGQVQIIIGPEVNDAYNEFLDVSGFKVTDEQPSVGNDSSDDEQEKNFMYYLNVFGNKCAAIFMPIIPAMITGGLILAVKNLLVNYFGMSADGGTATLLLNIFTAGFSFFPIWIGYSFAKSLRMEPIMGGFLGAVLFVCSDAKGLDFLGLSVPTVTYAGSVFPIILGVAVMYFVDKFLKRVIPEMFVYFLKPILTMIIVVPITLIVLGPIGTVLSNSVGAAIQAVMSVAGWIAMPILSALYPYMVMLGLDKAFTPIMAQSIAEIGYDPFNMVMGLVSNLCIGGSALAVAFHLKDKAKKGMISSFGITALCGVTEPAFYGSLIMRPKCLIGTAIGAVCSGLIAGIFGLQNYVVGGCPGLLSFFYFLPADGSTGNIILYFAVAVVAIVVSFVATSYILKKTDTVKE</sequence>
<feature type="transmembrane region" description="Helical" evidence="12">
    <location>
        <begin position="116"/>
        <end position="135"/>
    </location>
</feature>
<feature type="transmembrane region" description="Helical" evidence="12">
    <location>
        <begin position="326"/>
        <end position="346"/>
    </location>
</feature>
<feature type="transmembrane region" description="Helical" evidence="12">
    <location>
        <begin position="155"/>
        <end position="176"/>
    </location>
</feature>
<comment type="subcellular location">
    <subcellularLocation>
        <location evidence="1">Cell membrane</location>
        <topology evidence="1">Multi-pass membrane protein</topology>
    </subcellularLocation>
</comment>
<feature type="transmembrane region" description="Helical" evidence="12">
    <location>
        <begin position="358"/>
        <end position="378"/>
    </location>
</feature>
<dbReference type="PANTHER" id="PTHR30175:SF1">
    <property type="entry name" value="PTS SYSTEM ARBUTIN-, CELLOBIOSE-, AND SALICIN-SPECIFIC EIIBC COMPONENT-RELATED"/>
    <property type="match status" value="1"/>
</dbReference>
<dbReference type="Pfam" id="PF00367">
    <property type="entry name" value="PTS_EIIB"/>
    <property type="match status" value="1"/>
</dbReference>
<dbReference type="Proteomes" id="UP000030008">
    <property type="component" value="Unassembled WGS sequence"/>
</dbReference>
<feature type="domain" description="PTS EIIC type-1" evidence="14">
    <location>
        <begin position="114"/>
        <end position="461"/>
    </location>
</feature>
<dbReference type="GO" id="GO:0015771">
    <property type="term" value="P:trehalose transport"/>
    <property type="evidence" value="ECO:0007669"/>
    <property type="project" value="TreeGrafter"/>
</dbReference>
<evidence type="ECO:0000256" key="9">
    <source>
        <dbReference type="ARBA" id="ARBA00022989"/>
    </source>
</evidence>
<evidence type="ECO:0000256" key="10">
    <source>
        <dbReference type="ARBA" id="ARBA00023136"/>
    </source>
</evidence>
<dbReference type="GO" id="GO:0005886">
    <property type="term" value="C:plasma membrane"/>
    <property type="evidence" value="ECO:0007669"/>
    <property type="project" value="UniProtKB-SubCell"/>
</dbReference>
<evidence type="ECO:0000313" key="16">
    <source>
        <dbReference type="EMBL" id="QJA01696.1"/>
    </source>
</evidence>
<evidence type="ECO:0000256" key="6">
    <source>
        <dbReference type="ARBA" id="ARBA00022683"/>
    </source>
</evidence>
<dbReference type="PROSITE" id="PS51103">
    <property type="entry name" value="PTS_EIIC_TYPE_1"/>
    <property type="match status" value="1"/>
</dbReference>
<feature type="domain" description="PTS EIIB type-1" evidence="13">
    <location>
        <begin position="5"/>
        <end position="87"/>
    </location>
</feature>
<protein>
    <submittedName>
        <fullName evidence="16">PTS transporter subunit EIIC</fullName>
    </submittedName>
    <submittedName>
        <fullName evidence="15">Protein-N(Pi)-phosphohistidine--sugar phosphotransferase</fullName>
    </submittedName>
</protein>
<reference evidence="16 18" key="2">
    <citation type="submission" date="2020-02" db="EMBL/GenBank/DDBJ databases">
        <authorList>
            <person name="Kociolek L.K."/>
            <person name="Ozer E.A."/>
        </authorList>
    </citation>
    <scope>NUCLEOTIDE SEQUENCE [LARGE SCALE GENOMIC DNA]</scope>
    <source>
        <strain evidence="16 18">ATCC 14501</strain>
    </source>
</reference>
<dbReference type="FunFam" id="3.30.1360.60:FF:000001">
    <property type="entry name" value="PTS system glucose-specific IIBC component PtsG"/>
    <property type="match status" value="1"/>
</dbReference>
<dbReference type="AlphaFoldDB" id="A0A099I7Q5"/>
<keyword evidence="4" id="KW-0762">Sugar transport</keyword>
<dbReference type="GO" id="GO:0016301">
    <property type="term" value="F:kinase activity"/>
    <property type="evidence" value="ECO:0007669"/>
    <property type="project" value="UniProtKB-KW"/>
</dbReference>
<dbReference type="GO" id="GO:0090589">
    <property type="term" value="F:protein-phosphocysteine-trehalose phosphotransferase system transporter activity"/>
    <property type="evidence" value="ECO:0007669"/>
    <property type="project" value="TreeGrafter"/>
</dbReference>
<evidence type="ECO:0000259" key="13">
    <source>
        <dbReference type="PROSITE" id="PS51098"/>
    </source>
</evidence>
<feature type="transmembrane region" description="Helical" evidence="12">
    <location>
        <begin position="243"/>
        <end position="265"/>
    </location>
</feature>
<feature type="transmembrane region" description="Helical" evidence="12">
    <location>
        <begin position="385"/>
        <end position="408"/>
    </location>
</feature>
<keyword evidence="2" id="KW-0813">Transport</keyword>
<evidence type="ECO:0000313" key="15">
    <source>
        <dbReference type="EMBL" id="KGJ52893.1"/>
    </source>
</evidence>
<evidence type="ECO:0000256" key="7">
    <source>
        <dbReference type="ARBA" id="ARBA00022692"/>
    </source>
</evidence>
<proteinExistence type="predicted"/>
<evidence type="ECO:0000256" key="2">
    <source>
        <dbReference type="ARBA" id="ARBA00022448"/>
    </source>
</evidence>
<feature type="transmembrane region" description="Helical" evidence="12">
    <location>
        <begin position="212"/>
        <end position="231"/>
    </location>
</feature>